<feature type="domain" description="Zn(2)-C6 fungal-type" evidence="7">
    <location>
        <begin position="25"/>
        <end position="56"/>
    </location>
</feature>
<dbReference type="GO" id="GO:0000981">
    <property type="term" value="F:DNA-binding transcription factor activity, RNA polymerase II-specific"/>
    <property type="evidence" value="ECO:0007669"/>
    <property type="project" value="InterPro"/>
</dbReference>
<dbReference type="VEuPathDB" id="FungiDB:BO70DRAFT_340721"/>
<dbReference type="GO" id="GO:0008270">
    <property type="term" value="F:zinc ion binding"/>
    <property type="evidence" value="ECO:0007669"/>
    <property type="project" value="InterPro"/>
</dbReference>
<dbReference type="Pfam" id="PF00172">
    <property type="entry name" value="Zn_clus"/>
    <property type="match status" value="1"/>
</dbReference>
<dbReference type="GO" id="GO:0003677">
    <property type="term" value="F:DNA binding"/>
    <property type="evidence" value="ECO:0007669"/>
    <property type="project" value="UniProtKB-KW"/>
</dbReference>
<dbReference type="OrthoDB" id="1747771at2759"/>
<keyword evidence="4" id="KW-0804">Transcription</keyword>
<evidence type="ECO:0000256" key="4">
    <source>
        <dbReference type="ARBA" id="ARBA00023163"/>
    </source>
</evidence>
<keyword evidence="3" id="KW-0238">DNA-binding</keyword>
<dbReference type="STRING" id="1448321.A0A317VP35"/>
<dbReference type="CDD" id="cd00067">
    <property type="entry name" value="GAL4"/>
    <property type="match status" value="1"/>
</dbReference>
<evidence type="ECO:0000256" key="6">
    <source>
        <dbReference type="SAM" id="MobiDB-lite"/>
    </source>
</evidence>
<comment type="caution">
    <text evidence="8">The sequence shown here is derived from an EMBL/GenBank/DDBJ whole genome shotgun (WGS) entry which is preliminary data.</text>
</comment>
<accession>A0A317VP35</accession>
<sequence>MAASVDRQEIDRVLRQKRNQREARACYPCRQRKVKCDSALPCRTCRRRGHPQICVYDQATPGSKQARNVSQQLRPSNVELQTQPSVRSQSVPHLQQGQYYPNRISSSDGPDNELVYSGDNSVVSILRNRTQDANGSMAREVGSVLGLQNTYDSYPFMEARTPQDRWTELLRIIPQRAELLKFFHFFRLSAYPFNPILVDIERFELDVCSYLNDLAAGELQDPRRISERWATDRSVGLVSLLLATLASGAHYSDLEHIQRSELYQDFARRSFQALRLANFLFRPTMDIIQTLLIIGNTLQNNGQSDAAWALLGTTVRLAQTLGLHTERGMARFPDHVKWKARKLWFAVVWQDSLLCLCYDRPPIVSITGWTPDNSIFSRTDLCYTEVMHYLCRMALEISQSAGIEGQQSTPRLDTLASLDSVYQRAQPHLRERQECKTLHHNLEHLALKMHVSLAISVLTRSALRRIPIRDSAHDVMRTRAKNSLIDASRAFLDFQALSVVPLRSWSMVHTVLSSTLLLCIWEETRNDAECRDLQQRVIEVFSAAGSVGTVGNSASENGQWLSERHIRALITLRNAVRTAVDREKEEGDVGIERPEQPGPFFPAYGMPNGFPDDFGQDFSPASYLDSIMNVPMFDLSKEIEFL</sequence>
<dbReference type="GO" id="GO:0009893">
    <property type="term" value="P:positive regulation of metabolic process"/>
    <property type="evidence" value="ECO:0007669"/>
    <property type="project" value="UniProtKB-ARBA"/>
</dbReference>
<name>A0A317VP35_9EURO</name>
<dbReference type="Pfam" id="PF04082">
    <property type="entry name" value="Fungal_trans"/>
    <property type="match status" value="1"/>
</dbReference>
<dbReference type="SMART" id="SM00906">
    <property type="entry name" value="Fungal_trans"/>
    <property type="match status" value="1"/>
</dbReference>
<evidence type="ECO:0000256" key="1">
    <source>
        <dbReference type="ARBA" id="ARBA00022723"/>
    </source>
</evidence>
<evidence type="ECO:0000259" key="7">
    <source>
        <dbReference type="PROSITE" id="PS50048"/>
    </source>
</evidence>
<feature type="compositionally biased region" description="Polar residues" evidence="6">
    <location>
        <begin position="65"/>
        <end position="109"/>
    </location>
</feature>
<dbReference type="SUPFAM" id="SSF57701">
    <property type="entry name" value="Zn2/Cys6 DNA-binding domain"/>
    <property type="match status" value="1"/>
</dbReference>
<gene>
    <name evidence="8" type="ORF">BO70DRAFT_340721</name>
</gene>
<feature type="region of interest" description="Disordered" evidence="6">
    <location>
        <begin position="65"/>
        <end position="110"/>
    </location>
</feature>
<reference evidence="8 9" key="1">
    <citation type="submission" date="2016-12" db="EMBL/GenBank/DDBJ databases">
        <title>The genomes of Aspergillus section Nigri reveals drivers in fungal speciation.</title>
        <authorList>
            <consortium name="DOE Joint Genome Institute"/>
            <person name="Vesth T.C."/>
            <person name="Nybo J."/>
            <person name="Theobald S."/>
            <person name="Brandl J."/>
            <person name="Frisvad J.C."/>
            <person name="Nielsen K.F."/>
            <person name="Lyhne E.K."/>
            <person name="Kogle M.E."/>
            <person name="Kuo A."/>
            <person name="Riley R."/>
            <person name="Clum A."/>
            <person name="Nolan M."/>
            <person name="Lipzen A."/>
            <person name="Salamov A."/>
            <person name="Henrissat B."/>
            <person name="Wiebenga A."/>
            <person name="De Vries R.P."/>
            <person name="Grigoriev I.V."/>
            <person name="Mortensen U.H."/>
            <person name="Andersen M.R."/>
            <person name="Baker S.E."/>
        </authorList>
    </citation>
    <scope>NUCLEOTIDE SEQUENCE [LARGE SCALE GENOMIC DNA]</scope>
    <source>
        <strain evidence="8 9">CBS 117.55</strain>
    </source>
</reference>
<dbReference type="Gene3D" id="4.10.240.10">
    <property type="entry name" value="Zn(2)-C6 fungal-type DNA-binding domain"/>
    <property type="match status" value="1"/>
</dbReference>
<organism evidence="8 9">
    <name type="scientific">Aspergillus heteromorphus CBS 117.55</name>
    <dbReference type="NCBI Taxonomy" id="1448321"/>
    <lineage>
        <taxon>Eukaryota</taxon>
        <taxon>Fungi</taxon>
        <taxon>Dikarya</taxon>
        <taxon>Ascomycota</taxon>
        <taxon>Pezizomycotina</taxon>
        <taxon>Eurotiomycetes</taxon>
        <taxon>Eurotiomycetidae</taxon>
        <taxon>Eurotiales</taxon>
        <taxon>Aspergillaceae</taxon>
        <taxon>Aspergillus</taxon>
        <taxon>Aspergillus subgen. Circumdati</taxon>
    </lineage>
</organism>
<evidence type="ECO:0000256" key="2">
    <source>
        <dbReference type="ARBA" id="ARBA00023015"/>
    </source>
</evidence>
<dbReference type="InterPro" id="IPR036864">
    <property type="entry name" value="Zn2-C6_fun-type_DNA-bd_sf"/>
</dbReference>
<dbReference type="GO" id="GO:0006351">
    <property type="term" value="P:DNA-templated transcription"/>
    <property type="evidence" value="ECO:0007669"/>
    <property type="project" value="InterPro"/>
</dbReference>
<dbReference type="Proteomes" id="UP000247233">
    <property type="component" value="Unassembled WGS sequence"/>
</dbReference>
<keyword evidence="9" id="KW-1185">Reference proteome</keyword>
<evidence type="ECO:0000313" key="8">
    <source>
        <dbReference type="EMBL" id="PWY75011.1"/>
    </source>
</evidence>
<evidence type="ECO:0000256" key="5">
    <source>
        <dbReference type="ARBA" id="ARBA00023242"/>
    </source>
</evidence>
<dbReference type="PANTHER" id="PTHR43374">
    <property type="entry name" value="FLAVIN PRENYLTRANSFERASE"/>
    <property type="match status" value="1"/>
</dbReference>
<keyword evidence="1" id="KW-0479">Metal-binding</keyword>
<dbReference type="InterPro" id="IPR001138">
    <property type="entry name" value="Zn2Cys6_DnaBD"/>
</dbReference>
<evidence type="ECO:0000313" key="9">
    <source>
        <dbReference type="Proteomes" id="UP000247233"/>
    </source>
</evidence>
<dbReference type="RefSeq" id="XP_025397136.1">
    <property type="nucleotide sequence ID" value="XM_025541304.1"/>
</dbReference>
<dbReference type="PROSITE" id="PS50048">
    <property type="entry name" value="ZN2_CY6_FUNGAL_2"/>
    <property type="match status" value="1"/>
</dbReference>
<keyword evidence="5" id="KW-0539">Nucleus</keyword>
<keyword evidence="2" id="KW-0805">Transcription regulation</keyword>
<dbReference type="EMBL" id="MSFL01000022">
    <property type="protein sequence ID" value="PWY75011.1"/>
    <property type="molecule type" value="Genomic_DNA"/>
</dbReference>
<evidence type="ECO:0000256" key="3">
    <source>
        <dbReference type="ARBA" id="ARBA00023125"/>
    </source>
</evidence>
<dbReference type="CDD" id="cd12148">
    <property type="entry name" value="fungal_TF_MHR"/>
    <property type="match status" value="1"/>
</dbReference>
<dbReference type="GO" id="GO:0016831">
    <property type="term" value="F:carboxy-lyase activity"/>
    <property type="evidence" value="ECO:0007669"/>
    <property type="project" value="TreeGrafter"/>
</dbReference>
<protein>
    <submittedName>
        <fullName evidence="8">Phenylacrylic acid decarboxylase</fullName>
    </submittedName>
</protein>
<dbReference type="GeneID" id="37063541"/>
<dbReference type="AlphaFoldDB" id="A0A317VP35"/>
<dbReference type="PANTHER" id="PTHR43374:SF1">
    <property type="entry name" value="FLAVIN PRENYLTRANSFERASE PAD1, MITOCHONDRIAL"/>
    <property type="match status" value="1"/>
</dbReference>
<dbReference type="SMART" id="SM00066">
    <property type="entry name" value="GAL4"/>
    <property type="match status" value="1"/>
</dbReference>
<dbReference type="InterPro" id="IPR007219">
    <property type="entry name" value="XnlR_reg_dom"/>
</dbReference>
<dbReference type="PROSITE" id="PS00463">
    <property type="entry name" value="ZN2_CY6_FUNGAL_1"/>
    <property type="match status" value="1"/>
</dbReference>
<dbReference type="InterPro" id="IPR004507">
    <property type="entry name" value="UbiX-like"/>
</dbReference>
<proteinExistence type="predicted"/>